<accession>A0A858Q900</accession>
<dbReference type="Proteomes" id="UP000503004">
    <property type="component" value="Chromosome"/>
</dbReference>
<proteinExistence type="predicted"/>
<protein>
    <submittedName>
        <fullName evidence="1">Uncharacterized protein</fullName>
    </submittedName>
</protein>
<organism evidence="1 2">
    <name type="scientific">Methylococcus geothermalis</name>
    <dbReference type="NCBI Taxonomy" id="2681310"/>
    <lineage>
        <taxon>Bacteria</taxon>
        <taxon>Pseudomonadati</taxon>
        <taxon>Pseudomonadota</taxon>
        <taxon>Gammaproteobacteria</taxon>
        <taxon>Methylococcales</taxon>
        <taxon>Methylococcaceae</taxon>
        <taxon>Methylococcus</taxon>
    </lineage>
</organism>
<dbReference type="RefSeq" id="WP_169603602.1">
    <property type="nucleotide sequence ID" value="NZ_CP046565.1"/>
</dbReference>
<sequence length="65" mass="7168">MNPLARLPLPVVAVLRLHGTRPGKSGPREGEPYASVYVVNQGKMARIRPYAARAKPKRNCPPLHI</sequence>
<dbReference type="EMBL" id="CP046565">
    <property type="protein sequence ID" value="QJD30329.1"/>
    <property type="molecule type" value="Genomic_DNA"/>
</dbReference>
<reference evidence="2" key="1">
    <citation type="submission" date="2019-12" db="EMBL/GenBank/DDBJ databases">
        <authorList>
            <person name="Awala S.I."/>
            <person name="Rhee S.K."/>
        </authorList>
    </citation>
    <scope>NUCLEOTIDE SEQUENCE [LARGE SCALE GENOMIC DNA]</scope>
    <source>
        <strain evidence="2">IM1</strain>
    </source>
</reference>
<dbReference type="AlphaFoldDB" id="A0A858Q900"/>
<gene>
    <name evidence="1" type="ORF">GNH96_10325</name>
</gene>
<evidence type="ECO:0000313" key="1">
    <source>
        <dbReference type="EMBL" id="QJD30329.1"/>
    </source>
</evidence>
<keyword evidence="2" id="KW-1185">Reference proteome</keyword>
<name>A0A858Q900_9GAMM</name>
<dbReference type="KEGG" id="metu:GNH96_10325"/>
<evidence type="ECO:0000313" key="2">
    <source>
        <dbReference type="Proteomes" id="UP000503004"/>
    </source>
</evidence>